<gene>
    <name evidence="2" type="ORF">ESCO_002095</name>
</gene>
<dbReference type="Pfam" id="PF13279">
    <property type="entry name" value="4HBT_2"/>
    <property type="match status" value="1"/>
</dbReference>
<organism evidence="2 3">
    <name type="scientific">Escovopsis weberi</name>
    <dbReference type="NCBI Taxonomy" id="150374"/>
    <lineage>
        <taxon>Eukaryota</taxon>
        <taxon>Fungi</taxon>
        <taxon>Dikarya</taxon>
        <taxon>Ascomycota</taxon>
        <taxon>Pezizomycotina</taxon>
        <taxon>Sordariomycetes</taxon>
        <taxon>Hypocreomycetidae</taxon>
        <taxon>Hypocreales</taxon>
        <taxon>Hypocreaceae</taxon>
        <taxon>Escovopsis</taxon>
    </lineage>
</organism>
<dbReference type="Gene3D" id="3.10.129.10">
    <property type="entry name" value="Hotdog Thioesterase"/>
    <property type="match status" value="1"/>
</dbReference>
<dbReference type="CDD" id="cd00586">
    <property type="entry name" value="4HBT"/>
    <property type="match status" value="1"/>
</dbReference>
<comment type="caution">
    <text evidence="2">The sequence shown here is derived from an EMBL/GenBank/DDBJ whole genome shotgun (WGS) entry which is preliminary data.</text>
</comment>
<sequence length="288" mass="31975">MLALSRPIGARLLPRAARLARLATDAAPSPSPSSSDPATLRPPSVNPRWLDAIEADLVALRKETRISTKDQARVGKKIKKLRDGRLALLSGAHGFLPWAPDQGVKDLAVAIAWVCHVNNLHYNRWAETGRVNWLRAFADSSKPEFEAAWRELLTPKSLGVILASITTEYKVPVSYPDTVSVIHRLASEVDDSSTRFYLHGLVFSSSLQRVAAQTWEEIVLYDYAAAAKAPLRPFMVDALQRTWDLQEQRRLAVEAEEADFRALIAEMTGKAKPPVRGKGGRREKEGHE</sequence>
<evidence type="ECO:0000313" key="2">
    <source>
        <dbReference type="EMBL" id="KOS21977.1"/>
    </source>
</evidence>
<dbReference type="OrthoDB" id="5538558at2759"/>
<evidence type="ECO:0000256" key="1">
    <source>
        <dbReference type="SAM" id="MobiDB-lite"/>
    </source>
</evidence>
<dbReference type="AlphaFoldDB" id="A0A0M8N2S8"/>
<feature type="region of interest" description="Disordered" evidence="1">
    <location>
        <begin position="269"/>
        <end position="288"/>
    </location>
</feature>
<keyword evidence="3" id="KW-1185">Reference proteome</keyword>
<protein>
    <submittedName>
        <fullName evidence="2">Uncharacterized protein</fullName>
    </submittedName>
</protein>
<dbReference type="EMBL" id="LGSR01000006">
    <property type="protein sequence ID" value="KOS21977.1"/>
    <property type="molecule type" value="Genomic_DNA"/>
</dbReference>
<evidence type="ECO:0000313" key="3">
    <source>
        <dbReference type="Proteomes" id="UP000053831"/>
    </source>
</evidence>
<dbReference type="Proteomes" id="UP000053831">
    <property type="component" value="Unassembled WGS sequence"/>
</dbReference>
<dbReference type="SUPFAM" id="SSF54637">
    <property type="entry name" value="Thioesterase/thiol ester dehydrase-isomerase"/>
    <property type="match status" value="1"/>
</dbReference>
<accession>A0A0M8N2S8</accession>
<dbReference type="InterPro" id="IPR029069">
    <property type="entry name" value="HotDog_dom_sf"/>
</dbReference>
<feature type="region of interest" description="Disordered" evidence="1">
    <location>
        <begin position="23"/>
        <end position="46"/>
    </location>
</feature>
<name>A0A0M8N2S8_ESCWE</name>
<feature type="compositionally biased region" description="Low complexity" evidence="1">
    <location>
        <begin position="23"/>
        <end position="39"/>
    </location>
</feature>
<proteinExistence type="predicted"/>
<reference evidence="2 3" key="1">
    <citation type="submission" date="2015-07" db="EMBL/GenBank/DDBJ databases">
        <title>The genome of the fungus Escovopsis weberi, a specialized disease agent of ant agriculture.</title>
        <authorList>
            <person name="de Man T.J."/>
            <person name="Stajich J.E."/>
            <person name="Kubicek C.P."/>
            <person name="Chenthamara K."/>
            <person name="Atanasova L."/>
            <person name="Druzhinina I.S."/>
            <person name="Birnbaum S."/>
            <person name="Barribeau S.M."/>
            <person name="Teiling C."/>
            <person name="Suen G."/>
            <person name="Currie C."/>
            <person name="Gerardo N.M."/>
        </authorList>
    </citation>
    <scope>NUCLEOTIDE SEQUENCE [LARGE SCALE GENOMIC DNA]</scope>
</reference>